<dbReference type="InterPro" id="IPR036378">
    <property type="entry name" value="FAS1_dom_sf"/>
</dbReference>
<feature type="domain" description="FAS1" evidence="3">
    <location>
        <begin position="41"/>
        <end position="185"/>
    </location>
</feature>
<reference evidence="4" key="1">
    <citation type="submission" date="2019-11" db="EMBL/GenBank/DDBJ databases">
        <authorList>
            <person name="Feng L."/>
        </authorList>
    </citation>
    <scope>NUCLEOTIDE SEQUENCE</scope>
    <source>
        <strain evidence="4">PclaraLFYP37</strain>
    </source>
</reference>
<dbReference type="SUPFAM" id="SSF82153">
    <property type="entry name" value="FAS1 domain"/>
    <property type="match status" value="1"/>
</dbReference>
<dbReference type="EMBL" id="CACRUT010000008">
    <property type="protein sequence ID" value="VYT87840.1"/>
    <property type="molecule type" value="Genomic_DNA"/>
</dbReference>
<accession>A0A6N3AE59</accession>
<gene>
    <name evidence="4" type="ORF">PCLFYP37_01364</name>
</gene>
<dbReference type="Pfam" id="PF02469">
    <property type="entry name" value="Fasciclin"/>
    <property type="match status" value="1"/>
</dbReference>
<dbReference type="Gene3D" id="2.30.180.10">
    <property type="entry name" value="FAS1 domain"/>
    <property type="match status" value="1"/>
</dbReference>
<keyword evidence="2" id="KW-0732">Signal</keyword>
<organism evidence="4">
    <name type="scientific">Paraprevotella clara</name>
    <dbReference type="NCBI Taxonomy" id="454154"/>
    <lineage>
        <taxon>Bacteria</taxon>
        <taxon>Pseudomonadati</taxon>
        <taxon>Bacteroidota</taxon>
        <taxon>Bacteroidia</taxon>
        <taxon>Bacteroidales</taxon>
        <taxon>Prevotellaceae</taxon>
        <taxon>Paraprevotella</taxon>
    </lineage>
</organism>
<dbReference type="PROSITE" id="PS50213">
    <property type="entry name" value="FAS1"/>
    <property type="match status" value="1"/>
</dbReference>
<proteinExistence type="predicted"/>
<evidence type="ECO:0000256" key="2">
    <source>
        <dbReference type="SAM" id="SignalP"/>
    </source>
</evidence>
<feature type="signal peptide" evidence="2">
    <location>
        <begin position="1"/>
        <end position="24"/>
    </location>
</feature>
<evidence type="ECO:0000313" key="4">
    <source>
        <dbReference type="EMBL" id="VYT87840.1"/>
    </source>
</evidence>
<evidence type="ECO:0000256" key="1">
    <source>
        <dbReference type="SAM" id="MobiDB-lite"/>
    </source>
</evidence>
<dbReference type="PROSITE" id="PS51257">
    <property type="entry name" value="PROKAR_LIPOPROTEIN"/>
    <property type="match status" value="1"/>
</dbReference>
<protein>
    <submittedName>
        <fullName evidence="4">Fasciclin domain protein</fullName>
    </submittedName>
</protein>
<sequence length="729" mass="82594">MKKQFRLWLTVCSAFFVAGHSVFLSSCNDDLPAASYYTFTGEMMSDYLKSREDFSLFARIVERAGEMDFLASRGGRTLFPPVNAGVEDFLKEYGYASVEDIPEAYCDTLVKACMIDNSIVYTYNLTETSQQKNELDLPLVIQTTGDTVDANGMVLSIVNRRAAIINELKNDSVENGVCHPVSKVLVPSTSLGASLLEENKADFTIYYEALRRTGLLDSLSEYRDDEYEAEKANFPEFLYNQKPGNYTYTLKRPDHRYSGFTLFIVPDRVLYEKYANLFSEGMSMEQKIDALYDLAVEKYNDNQSAEIFGLNKVDPTNPEGKTYKELYWNKNSLTDPHNPLKIFMTYHILDRMFASTDKFINCWGFNTAYASPTEWINTMLDFSSMKLEKVYSTTDPEVEYPREFYINHSEASEYNSNERVRGSRVTVPDADNFSLNVAYYYVDDVLAYDQTTRNNVYNTRLRIDFQTVWPELTNNDMRLNGDPREGYSEASDNSETGGKAGGFNYYAPKGYIEGVEFSETSVFMVHRPKLRWWDFGGDEITVQGSSYDVEFKLPHVPPGTYELRIAYPGGVGNRGIAQVYLDDVPQGLPIDMRYGGSDSRVAGLYNGGSGWRNKDENSNGIYTTEELEENARVMKNNGYYSAGKSVICYNAGNIPEQPQYVPMSANVLYNVASCLRRKICEVVILPNKEHTVRFRSVFTGSSDAAFVLEYMEMVPISICGAGGIGEDLY</sequence>
<feature type="region of interest" description="Disordered" evidence="1">
    <location>
        <begin position="479"/>
        <end position="499"/>
    </location>
</feature>
<name>A0A6N3AE59_9BACT</name>
<dbReference type="RefSeq" id="WP_412442284.1">
    <property type="nucleotide sequence ID" value="NZ_CACRUT010000008.1"/>
</dbReference>
<dbReference type="AlphaFoldDB" id="A0A6N3AE59"/>
<dbReference type="InterPro" id="IPR000782">
    <property type="entry name" value="FAS1_domain"/>
</dbReference>
<evidence type="ECO:0000259" key="3">
    <source>
        <dbReference type="PROSITE" id="PS50213"/>
    </source>
</evidence>
<feature type="chain" id="PRO_5026845078" evidence="2">
    <location>
        <begin position="25"/>
        <end position="729"/>
    </location>
</feature>